<dbReference type="InterPro" id="IPR050659">
    <property type="entry name" value="Peptidase_M24B"/>
</dbReference>
<dbReference type="PANTHER" id="PTHR46112">
    <property type="entry name" value="AMINOPEPTIDASE"/>
    <property type="match status" value="1"/>
</dbReference>
<dbReference type="PANTHER" id="PTHR46112:SF3">
    <property type="entry name" value="AMINOPEPTIDASE YPDF"/>
    <property type="match status" value="1"/>
</dbReference>
<dbReference type="AlphaFoldDB" id="A0A841I2P4"/>
<dbReference type="Proteomes" id="UP000569951">
    <property type="component" value="Unassembled WGS sequence"/>
</dbReference>
<dbReference type="SUPFAM" id="SSF55920">
    <property type="entry name" value="Creatinase/aminopeptidase"/>
    <property type="match status" value="1"/>
</dbReference>
<dbReference type="SUPFAM" id="SSF53092">
    <property type="entry name" value="Creatinase/prolidase N-terminal domain"/>
    <property type="match status" value="1"/>
</dbReference>
<organism evidence="2 3">
    <name type="scientific">Deinobacterium chartae</name>
    <dbReference type="NCBI Taxonomy" id="521158"/>
    <lineage>
        <taxon>Bacteria</taxon>
        <taxon>Thermotogati</taxon>
        <taxon>Deinococcota</taxon>
        <taxon>Deinococci</taxon>
        <taxon>Deinococcales</taxon>
        <taxon>Deinococcaceae</taxon>
        <taxon>Deinobacterium</taxon>
    </lineage>
</organism>
<feature type="domain" description="Peptidase M24" evidence="1">
    <location>
        <begin position="168"/>
        <end position="384"/>
    </location>
</feature>
<keyword evidence="2" id="KW-0378">Hydrolase</keyword>
<reference evidence="2 3" key="1">
    <citation type="submission" date="2020-08" db="EMBL/GenBank/DDBJ databases">
        <title>Genomic Encyclopedia of Type Strains, Phase IV (KMG-IV): sequencing the most valuable type-strain genomes for metagenomic binning, comparative biology and taxonomic classification.</title>
        <authorList>
            <person name="Goeker M."/>
        </authorList>
    </citation>
    <scope>NUCLEOTIDE SEQUENCE [LARGE SCALE GENOMIC DNA]</scope>
    <source>
        <strain evidence="2 3">DSM 21458</strain>
    </source>
</reference>
<dbReference type="InterPro" id="IPR000994">
    <property type="entry name" value="Pept_M24"/>
</dbReference>
<dbReference type="Pfam" id="PF00557">
    <property type="entry name" value="Peptidase_M24"/>
    <property type="match status" value="1"/>
</dbReference>
<comment type="caution">
    <text evidence="2">The sequence shown here is derived from an EMBL/GenBank/DDBJ whole genome shotgun (WGS) entry which is preliminary data.</text>
</comment>
<sequence>MTSSSAATFEQLQAERIEQMQRLLQGAGLDGWLIYDFRGLNPHATSLLRIPRGAHLTRRYFVWVPAKGQAAVLHNAIEGGTWAKVGAALERRVWSSHSNLQVRLGEILRPGMRVAMEYSPQGAVPYVSAVDGGTLERVRGFGVDVVSSADLLQGFLTWDEQDLAAHLEAVEVLMRAKDAAFELIHRRLLAGGPVTETEVQSEIQRVIEAAGMDSDHPVNVSFGAHAGDPHYDPQPGADATLRWGQCVLIDLWCRREGRPFADVTWMAFAGEPDAEFLQTWEAVKAARDGAVAQLHADFARGLEGWELDARARALLTERGHGAAFFHRLGHSLGTEQVHGAGANLDDLETHDTRRLLAGTAVTVEPGAYYAERGYGVRSEINVYLSPEGPVVTTPAQDYPYVLGRGEWEAVRARALGEARAG</sequence>
<dbReference type="Gene3D" id="3.90.230.10">
    <property type="entry name" value="Creatinase/methionine aminopeptidase superfamily"/>
    <property type="match status" value="1"/>
</dbReference>
<keyword evidence="2" id="KW-0031">Aminopeptidase</keyword>
<keyword evidence="2" id="KW-0645">Protease</keyword>
<keyword evidence="3" id="KW-1185">Reference proteome</keyword>
<gene>
    <name evidence="2" type="ORF">HNR42_002777</name>
</gene>
<dbReference type="GO" id="GO:0004177">
    <property type="term" value="F:aminopeptidase activity"/>
    <property type="evidence" value="ECO:0007669"/>
    <property type="project" value="UniProtKB-KW"/>
</dbReference>
<evidence type="ECO:0000259" key="1">
    <source>
        <dbReference type="Pfam" id="PF00557"/>
    </source>
</evidence>
<dbReference type="RefSeq" id="WP_246351566.1">
    <property type="nucleotide sequence ID" value="NZ_JACHHG010000011.1"/>
</dbReference>
<name>A0A841I2P4_9DEIO</name>
<dbReference type="InterPro" id="IPR036005">
    <property type="entry name" value="Creatinase/aminopeptidase-like"/>
</dbReference>
<dbReference type="EMBL" id="JACHHG010000011">
    <property type="protein sequence ID" value="MBB6099336.1"/>
    <property type="molecule type" value="Genomic_DNA"/>
</dbReference>
<dbReference type="InterPro" id="IPR029149">
    <property type="entry name" value="Creatin/AminoP/Spt16_N"/>
</dbReference>
<protein>
    <submittedName>
        <fullName evidence="2">Xaa-Pro aminopeptidase</fullName>
    </submittedName>
</protein>
<evidence type="ECO:0000313" key="3">
    <source>
        <dbReference type="Proteomes" id="UP000569951"/>
    </source>
</evidence>
<proteinExistence type="predicted"/>
<evidence type="ECO:0000313" key="2">
    <source>
        <dbReference type="EMBL" id="MBB6099336.1"/>
    </source>
</evidence>
<accession>A0A841I2P4</accession>